<dbReference type="AlphaFoldDB" id="A0A2T4CXS7"/>
<keyword evidence="1" id="KW-0732">Signal</keyword>
<evidence type="ECO:0000313" key="2">
    <source>
        <dbReference type="EMBL" id="PTB86373.1"/>
    </source>
</evidence>
<reference evidence="2" key="1">
    <citation type="submission" date="2018-03" db="EMBL/GenBank/DDBJ databases">
        <title>Cross-interface Injection: A General Nanoliter Liquid Handling Method Applied to Single Cells Genome Amplification Automated Nanoliter Liquid Handling Applied to Single Cell Multiple Displacement Amplification.</title>
        <authorList>
            <person name="Yun J."/>
            <person name="Xu P."/>
            <person name="Xu J."/>
            <person name="Dai X."/>
            <person name="Wang Y."/>
            <person name="Zheng X."/>
            <person name="Cao C."/>
            <person name="Yi Q."/>
            <person name="Zhu Y."/>
            <person name="Wang L."/>
            <person name="Dong Z."/>
            <person name="Huang Y."/>
            <person name="Huang L."/>
            <person name="Du W."/>
        </authorList>
    </citation>
    <scope>NUCLEOTIDE SEQUENCE [LARGE SCALE GENOMIC DNA]</scope>
    <source>
        <strain evidence="2">Z-D3-2</strain>
    </source>
</reference>
<name>A0A2T4CXS7_9GAMM</name>
<feature type="signal peptide" evidence="1">
    <location>
        <begin position="1"/>
        <end position="20"/>
    </location>
</feature>
<feature type="chain" id="PRO_5015426450" evidence="1">
    <location>
        <begin position="21"/>
        <end position="113"/>
    </location>
</feature>
<proteinExistence type="predicted"/>
<accession>A0A2T4CXS7</accession>
<dbReference type="EMBL" id="PYVN01000020">
    <property type="protein sequence ID" value="PTB86373.1"/>
    <property type="molecule type" value="Genomic_DNA"/>
</dbReference>
<comment type="caution">
    <text evidence="2">The sequence shown here is derived from an EMBL/GenBank/DDBJ whole genome shotgun (WGS) entry which is preliminary data.</text>
</comment>
<gene>
    <name evidence="2" type="ORF">C9940_02725</name>
</gene>
<evidence type="ECO:0000256" key="1">
    <source>
        <dbReference type="SAM" id="SignalP"/>
    </source>
</evidence>
<organism evidence="2">
    <name type="scientific">Pseudidiomarina aestuarii</name>
    <dbReference type="NCBI Taxonomy" id="624146"/>
    <lineage>
        <taxon>Bacteria</taxon>
        <taxon>Pseudomonadati</taxon>
        <taxon>Pseudomonadota</taxon>
        <taxon>Gammaproteobacteria</taxon>
        <taxon>Alteromonadales</taxon>
        <taxon>Idiomarinaceae</taxon>
        <taxon>Pseudidiomarina</taxon>
    </lineage>
</organism>
<sequence length="113" mass="12515">MFYLSAMIIAFLTANLLACAQPSGLPNFDENEPYSSVRLKMLEAGWEPFHAQDADTCIEGDLRCEGRPEMQVCAGTGKANCKFLWKKEETITAICTIGEVAVFDSFCDYTSIN</sequence>
<protein>
    <submittedName>
        <fullName evidence="2">Uncharacterized protein</fullName>
    </submittedName>
</protein>